<organism evidence="2 3">
    <name type="scientific">Hafnia psychrotolerans</name>
    <dbReference type="NCBI Taxonomy" id="1477018"/>
    <lineage>
        <taxon>Bacteria</taxon>
        <taxon>Pseudomonadati</taxon>
        <taxon>Pseudomonadota</taxon>
        <taxon>Gammaproteobacteria</taxon>
        <taxon>Enterobacterales</taxon>
        <taxon>Hafniaceae</taxon>
        <taxon>Hafnia</taxon>
    </lineage>
</organism>
<reference evidence="3" key="1">
    <citation type="journal article" date="2019" name="Int. J. Syst. Evol. Microbiol.">
        <title>The Global Catalogue of Microorganisms (GCM) 10K type strain sequencing project: providing services to taxonomists for standard genome sequencing and annotation.</title>
        <authorList>
            <consortium name="The Broad Institute Genomics Platform"/>
            <consortium name="The Broad Institute Genome Sequencing Center for Infectious Disease"/>
            <person name="Wu L."/>
            <person name="Ma J."/>
        </authorList>
    </citation>
    <scope>NUCLEOTIDE SEQUENCE [LARGE SCALE GENOMIC DNA]</scope>
    <source>
        <strain evidence="3">CGMCC 1.12806</strain>
    </source>
</reference>
<dbReference type="EMBL" id="BMFZ01000016">
    <property type="protein sequence ID" value="GGA61503.1"/>
    <property type="molecule type" value="Genomic_DNA"/>
</dbReference>
<proteinExistence type="predicted"/>
<dbReference type="Proteomes" id="UP000627464">
    <property type="component" value="Unassembled WGS sequence"/>
</dbReference>
<accession>A0ABQ1H8M2</accession>
<name>A0ABQ1H8M2_9GAMM</name>
<feature type="transmembrane region" description="Helical" evidence="1">
    <location>
        <begin position="32"/>
        <end position="51"/>
    </location>
</feature>
<keyword evidence="1" id="KW-1133">Transmembrane helix</keyword>
<evidence type="ECO:0000256" key="1">
    <source>
        <dbReference type="SAM" id="Phobius"/>
    </source>
</evidence>
<keyword evidence="1" id="KW-0812">Transmembrane</keyword>
<evidence type="ECO:0000313" key="2">
    <source>
        <dbReference type="EMBL" id="GGA61503.1"/>
    </source>
</evidence>
<comment type="caution">
    <text evidence="2">The sequence shown here is derived from an EMBL/GenBank/DDBJ whole genome shotgun (WGS) entry which is preliminary data.</text>
</comment>
<gene>
    <name evidence="2" type="ORF">GCM10011328_41140</name>
</gene>
<keyword evidence="1" id="KW-0472">Membrane</keyword>
<keyword evidence="3" id="KW-1185">Reference proteome</keyword>
<protein>
    <submittedName>
        <fullName evidence="2">Uncharacterized protein</fullName>
    </submittedName>
</protein>
<evidence type="ECO:0000313" key="3">
    <source>
        <dbReference type="Proteomes" id="UP000627464"/>
    </source>
</evidence>
<sequence>MVQYCPQKAPTKVAKARVTRGRGLQMVPNKMLMSYLVAFMWQANLFMYQWAASLL</sequence>